<dbReference type="OrthoDB" id="10011062at2"/>
<protein>
    <submittedName>
        <fullName evidence="2">Uncharacterized protein</fullName>
    </submittedName>
</protein>
<organism evidence="2 3">
    <name type="scientific">Deinococcus cavernae</name>
    <dbReference type="NCBI Taxonomy" id="2320857"/>
    <lineage>
        <taxon>Bacteria</taxon>
        <taxon>Thermotogati</taxon>
        <taxon>Deinococcota</taxon>
        <taxon>Deinococci</taxon>
        <taxon>Deinococcales</taxon>
        <taxon>Deinococcaceae</taxon>
        <taxon>Deinococcus</taxon>
    </lineage>
</organism>
<evidence type="ECO:0000313" key="2">
    <source>
        <dbReference type="EMBL" id="RJF74921.1"/>
    </source>
</evidence>
<accession>A0A418VFU6</accession>
<comment type="caution">
    <text evidence="2">The sequence shown here is derived from an EMBL/GenBank/DDBJ whole genome shotgun (WGS) entry which is preliminary data.</text>
</comment>
<sequence length="270" mass="29823">MTNQDNQKQKPRLVFATKTLQQLPFKLDGQAFTSKRLTAEEELLLQEANGVAALGLNPNEDLLTLTGVLGGLLQKRYLGELHITDWRTWTEQHLGPSSVTDLTLFLRTGHNGPGLVPRDDFNFDLQEVEPLEIAGRTFAGRLMNYGEYRRLRTVMNEMDTLARAARFAALGEDPSVLLASGGVREALSGAADFYHQQTNVQREKAQVIADLLNARRVDDEAGAVDGSWLLEHLGLADLEALLNFYVTGKNPEPEGEIPNAPTPENLPLHG</sequence>
<evidence type="ECO:0000256" key="1">
    <source>
        <dbReference type="SAM" id="MobiDB-lite"/>
    </source>
</evidence>
<gene>
    <name evidence="2" type="ORF">D3875_02700</name>
</gene>
<keyword evidence="3" id="KW-1185">Reference proteome</keyword>
<dbReference type="Proteomes" id="UP000286287">
    <property type="component" value="Unassembled WGS sequence"/>
</dbReference>
<evidence type="ECO:0000313" key="3">
    <source>
        <dbReference type="Proteomes" id="UP000286287"/>
    </source>
</evidence>
<dbReference type="RefSeq" id="WP_119760878.1">
    <property type="nucleotide sequence ID" value="NZ_QYUJ01000008.1"/>
</dbReference>
<reference evidence="2 3" key="1">
    <citation type="submission" date="2018-09" db="EMBL/GenBank/DDBJ databases">
        <authorList>
            <person name="Zhu H."/>
        </authorList>
    </citation>
    <scope>NUCLEOTIDE SEQUENCE [LARGE SCALE GENOMIC DNA]</scope>
    <source>
        <strain evidence="2 3">K2S05-167</strain>
    </source>
</reference>
<dbReference type="EMBL" id="QYUJ01000008">
    <property type="protein sequence ID" value="RJF74921.1"/>
    <property type="molecule type" value="Genomic_DNA"/>
</dbReference>
<name>A0A418VFU6_9DEIO</name>
<proteinExistence type="predicted"/>
<dbReference type="AlphaFoldDB" id="A0A418VFU6"/>
<feature type="region of interest" description="Disordered" evidence="1">
    <location>
        <begin position="250"/>
        <end position="270"/>
    </location>
</feature>